<evidence type="ECO:0000313" key="3">
    <source>
        <dbReference type="Proteomes" id="UP000800039"/>
    </source>
</evidence>
<dbReference type="RefSeq" id="XP_040784892.1">
    <property type="nucleotide sequence ID" value="XM_040931292.1"/>
</dbReference>
<keyword evidence="3" id="KW-1185">Reference proteome</keyword>
<dbReference type="EMBL" id="ML976618">
    <property type="protein sequence ID" value="KAF1842329.1"/>
    <property type="molecule type" value="Genomic_DNA"/>
</dbReference>
<dbReference type="GeneID" id="63848544"/>
<reference evidence="2" key="1">
    <citation type="submission" date="2020-01" db="EMBL/GenBank/DDBJ databases">
        <authorList>
            <consortium name="DOE Joint Genome Institute"/>
            <person name="Haridas S."/>
            <person name="Albert R."/>
            <person name="Binder M."/>
            <person name="Bloem J."/>
            <person name="Labutti K."/>
            <person name="Salamov A."/>
            <person name="Andreopoulos B."/>
            <person name="Baker S.E."/>
            <person name="Barry K."/>
            <person name="Bills G."/>
            <person name="Bluhm B.H."/>
            <person name="Cannon C."/>
            <person name="Castanera R."/>
            <person name="Culley D.E."/>
            <person name="Daum C."/>
            <person name="Ezra D."/>
            <person name="Gonzalez J.B."/>
            <person name="Henrissat B."/>
            <person name="Kuo A."/>
            <person name="Liang C."/>
            <person name="Lipzen A."/>
            <person name="Lutzoni F."/>
            <person name="Magnuson J."/>
            <person name="Mondo S."/>
            <person name="Nolan M."/>
            <person name="Ohm R."/>
            <person name="Pangilinan J."/>
            <person name="Park H.-J."/>
            <person name="Ramirez L."/>
            <person name="Alfaro M."/>
            <person name="Sun H."/>
            <person name="Tritt A."/>
            <person name="Yoshinaga Y."/>
            <person name="Zwiers L.-H."/>
            <person name="Turgeon B.G."/>
            <person name="Goodwin S.B."/>
            <person name="Spatafora J.W."/>
            <person name="Crous P.W."/>
            <person name="Grigoriev I.V."/>
        </authorList>
    </citation>
    <scope>NUCLEOTIDE SEQUENCE</scope>
    <source>
        <strain evidence="2">CBS 394.84</strain>
    </source>
</reference>
<feature type="compositionally biased region" description="Polar residues" evidence="1">
    <location>
        <begin position="165"/>
        <end position="181"/>
    </location>
</feature>
<accession>A0A9P4L5H8</accession>
<name>A0A9P4L5H8_9PLEO</name>
<evidence type="ECO:0000256" key="1">
    <source>
        <dbReference type="SAM" id="MobiDB-lite"/>
    </source>
</evidence>
<comment type="caution">
    <text evidence="2">The sequence shown here is derived from an EMBL/GenBank/DDBJ whole genome shotgun (WGS) entry which is preliminary data.</text>
</comment>
<evidence type="ECO:0000313" key="2">
    <source>
        <dbReference type="EMBL" id="KAF1842329.1"/>
    </source>
</evidence>
<dbReference type="AlphaFoldDB" id="A0A9P4L5H8"/>
<feature type="compositionally biased region" description="Basic and acidic residues" evidence="1">
    <location>
        <begin position="31"/>
        <end position="45"/>
    </location>
</feature>
<dbReference type="Proteomes" id="UP000800039">
    <property type="component" value="Unassembled WGS sequence"/>
</dbReference>
<organism evidence="2 3">
    <name type="scientific">Cucurbitaria berberidis CBS 394.84</name>
    <dbReference type="NCBI Taxonomy" id="1168544"/>
    <lineage>
        <taxon>Eukaryota</taxon>
        <taxon>Fungi</taxon>
        <taxon>Dikarya</taxon>
        <taxon>Ascomycota</taxon>
        <taxon>Pezizomycotina</taxon>
        <taxon>Dothideomycetes</taxon>
        <taxon>Pleosporomycetidae</taxon>
        <taxon>Pleosporales</taxon>
        <taxon>Pleosporineae</taxon>
        <taxon>Cucurbitariaceae</taxon>
        <taxon>Cucurbitaria</taxon>
    </lineage>
</organism>
<dbReference type="OrthoDB" id="5429993at2759"/>
<proteinExistence type="predicted"/>
<feature type="region of interest" description="Disordered" evidence="1">
    <location>
        <begin position="1"/>
        <end position="245"/>
    </location>
</feature>
<feature type="compositionally biased region" description="Polar residues" evidence="1">
    <location>
        <begin position="189"/>
        <end position="207"/>
    </location>
</feature>
<sequence length="577" mass="62534">MPVPGPNAVLKSRLQSSKANPPPSQPQSDPAVRDVKPEEASRDVAHSILRPSIARPPSFQSDVEGAKRRSLLPQLGQPRYNPRSDVPSDVSNRNNDAKEADLGVTGSVGQPGNVSVTKEANVHSATPGRIRPRSLYQTGTAPSERAMYSNDPTASKVMPPPASVSKPSEPQTTVLSRSQTLRKPGAVMQSAQPTRTAVHSRAQSVSTAAAARRDAVKSNTGSERPKSLLVAPSSNIKTNDVPKDKALNGTRATRIAHTRSASTRVKSEALSGSANAVTAIRPAEPVISQSRHREPVREEPKKIARPAFSTLQQHFTPRKTGKAPTATFLHPAPAPSTNALPPEIVNLQSELLQLHLLHEASAHVSSCWETSAKRNLHKKFEEVASLYQAMLEFERAGQEQKNLQSLLEWSAGKSTAGLVEYIQILSGPLHELPALVESGGRIHRLVSEFEHWVSWVQEARSARRGSTEDKGTLGVIDGLGDAWKAETTGLIRKVTSFARDLERIDQPLSGSSIACIVEACKSLLEGILDELHAMQAIEAEVVAKEKDWIEDRLRVIARDIGSSYLVETSAESLAWRM</sequence>
<protein>
    <submittedName>
        <fullName evidence="2">Uncharacterized protein</fullName>
    </submittedName>
</protein>
<feature type="compositionally biased region" description="Polar residues" evidence="1">
    <location>
        <begin position="107"/>
        <end position="118"/>
    </location>
</feature>
<gene>
    <name evidence="2" type="ORF">K460DRAFT_346043</name>
</gene>